<keyword evidence="3" id="KW-1185">Reference proteome</keyword>
<dbReference type="RefSeq" id="XP_004256402.1">
    <property type="nucleotide sequence ID" value="XM_004256354.1"/>
</dbReference>
<evidence type="ECO:0000256" key="1">
    <source>
        <dbReference type="SAM" id="Coils"/>
    </source>
</evidence>
<keyword evidence="1" id="KW-0175">Coiled coil</keyword>
<dbReference type="GeneID" id="14888628"/>
<evidence type="ECO:0000313" key="2">
    <source>
        <dbReference type="EMBL" id="ELP89631.1"/>
    </source>
</evidence>
<dbReference type="KEGG" id="eiv:EIN_201560"/>
<reference evidence="2 3" key="1">
    <citation type="submission" date="2012-10" db="EMBL/GenBank/DDBJ databases">
        <authorList>
            <person name="Zafar N."/>
            <person name="Inman J."/>
            <person name="Hall N."/>
            <person name="Lorenzi H."/>
            <person name="Caler E."/>
        </authorList>
    </citation>
    <scope>NUCLEOTIDE SEQUENCE [LARGE SCALE GENOMIC DNA]</scope>
    <source>
        <strain evidence="2 3">IP1</strain>
    </source>
</reference>
<name>A0A0A1U5U7_ENTIV</name>
<dbReference type="EMBL" id="KB206596">
    <property type="protein sequence ID" value="ELP89631.1"/>
    <property type="molecule type" value="Genomic_DNA"/>
</dbReference>
<proteinExistence type="predicted"/>
<feature type="coiled-coil region" evidence="1">
    <location>
        <begin position="561"/>
        <end position="646"/>
    </location>
</feature>
<organism evidence="2 3">
    <name type="scientific">Entamoeba invadens IP1</name>
    <dbReference type="NCBI Taxonomy" id="370355"/>
    <lineage>
        <taxon>Eukaryota</taxon>
        <taxon>Amoebozoa</taxon>
        <taxon>Evosea</taxon>
        <taxon>Archamoebae</taxon>
        <taxon>Mastigamoebida</taxon>
        <taxon>Entamoebidae</taxon>
        <taxon>Entamoeba</taxon>
    </lineage>
</organism>
<dbReference type="AlphaFoldDB" id="A0A0A1U5U7"/>
<sequence length="649" mass="75543">MTYNENSKFEIWNCSSVSNEIIDCLNDMDENNIKSNILDKRIVFSKAKVESNQSMCGRIDERVAKIAITAQNSLNKNEAKDTSKDAFKNNGRQILQSDVDEMFLKSVAPLISIGVSNEAKFDREFIRLRRFVFGMCKKNFPKIYGQKEMKECNEFEYGSWNCVDEFVFEIVMRVMETKETWNAVKDTFDISIKMYSDLLTNASKIIKTKFNNFKVIPNQRGKFKAVGEVYEDLGVPEEFGSIDFVNFGVDTKEVLLDKECTFDVGKTQSVNDYSVKIDALINGRSMSDKNVFVVVNKVVLMRPKNDELYTNKIRSVNQIAQKLRGNCQLTKIDVLDTKLWENATTKYIENICTNLGNGFNMRTFDAKLGPMRNEDEKFDLLKDVLKLSYKTRNAQGINLNGDSMTLTQLSYVDDEKAETFVVFQDKMCLLDVNKSCCYKSEKQNILDKRVFFDELLTENKVKVMSKKCICGKIDEMIMAFYSRNLESCKTDEKLKKILTLIFSTEEFQSEDMFTKSFNMKREIVFNVIQNDEMREMMFQFTTLSEQNELDAQTVFDRMNNYKDLQHTIDILNAKLEKANENLKQHKENNENGIDFNQVHILQNRINQLEKTIASQKNEFDEKIKRMEEINEEKDRQIQQLIEQLSKLSK</sequence>
<gene>
    <name evidence="2" type="ORF">EIN_201560</name>
</gene>
<evidence type="ECO:0000313" key="3">
    <source>
        <dbReference type="Proteomes" id="UP000014680"/>
    </source>
</evidence>
<dbReference type="Proteomes" id="UP000014680">
    <property type="component" value="Unassembled WGS sequence"/>
</dbReference>
<dbReference type="VEuPathDB" id="AmoebaDB:EIN_201560"/>
<protein>
    <submittedName>
        <fullName evidence="2">Uncharacterized protein</fullName>
    </submittedName>
</protein>
<accession>A0A0A1U5U7</accession>